<proteinExistence type="predicted"/>
<gene>
    <name evidence="2" type="ORF">KSP40_PGU016842</name>
</gene>
<dbReference type="Proteomes" id="UP001412067">
    <property type="component" value="Unassembled WGS sequence"/>
</dbReference>
<keyword evidence="3" id="KW-1185">Reference proteome</keyword>
<dbReference type="EMBL" id="JBBWWR010000005">
    <property type="protein sequence ID" value="KAK8965766.1"/>
    <property type="molecule type" value="Genomic_DNA"/>
</dbReference>
<feature type="region of interest" description="Disordered" evidence="1">
    <location>
        <begin position="1"/>
        <end position="28"/>
    </location>
</feature>
<evidence type="ECO:0000313" key="2">
    <source>
        <dbReference type="EMBL" id="KAK8965766.1"/>
    </source>
</evidence>
<organism evidence="2 3">
    <name type="scientific">Platanthera guangdongensis</name>
    <dbReference type="NCBI Taxonomy" id="2320717"/>
    <lineage>
        <taxon>Eukaryota</taxon>
        <taxon>Viridiplantae</taxon>
        <taxon>Streptophyta</taxon>
        <taxon>Embryophyta</taxon>
        <taxon>Tracheophyta</taxon>
        <taxon>Spermatophyta</taxon>
        <taxon>Magnoliopsida</taxon>
        <taxon>Liliopsida</taxon>
        <taxon>Asparagales</taxon>
        <taxon>Orchidaceae</taxon>
        <taxon>Orchidoideae</taxon>
        <taxon>Orchideae</taxon>
        <taxon>Orchidinae</taxon>
        <taxon>Platanthera</taxon>
    </lineage>
</organism>
<reference evidence="2 3" key="1">
    <citation type="journal article" date="2022" name="Nat. Plants">
        <title>Genomes of leafy and leafless Platanthera orchids illuminate the evolution of mycoheterotrophy.</title>
        <authorList>
            <person name="Li M.H."/>
            <person name="Liu K.W."/>
            <person name="Li Z."/>
            <person name="Lu H.C."/>
            <person name="Ye Q.L."/>
            <person name="Zhang D."/>
            <person name="Wang J.Y."/>
            <person name="Li Y.F."/>
            <person name="Zhong Z.M."/>
            <person name="Liu X."/>
            <person name="Yu X."/>
            <person name="Liu D.K."/>
            <person name="Tu X.D."/>
            <person name="Liu B."/>
            <person name="Hao Y."/>
            <person name="Liao X.Y."/>
            <person name="Jiang Y.T."/>
            <person name="Sun W.H."/>
            <person name="Chen J."/>
            <person name="Chen Y.Q."/>
            <person name="Ai Y."/>
            <person name="Zhai J.W."/>
            <person name="Wu S.S."/>
            <person name="Zhou Z."/>
            <person name="Hsiao Y.Y."/>
            <person name="Wu W.L."/>
            <person name="Chen Y.Y."/>
            <person name="Lin Y.F."/>
            <person name="Hsu J.L."/>
            <person name="Li C.Y."/>
            <person name="Wang Z.W."/>
            <person name="Zhao X."/>
            <person name="Zhong W.Y."/>
            <person name="Ma X.K."/>
            <person name="Ma L."/>
            <person name="Huang J."/>
            <person name="Chen G.Z."/>
            <person name="Huang M.Z."/>
            <person name="Huang L."/>
            <person name="Peng D.H."/>
            <person name="Luo Y.B."/>
            <person name="Zou S.Q."/>
            <person name="Chen S.P."/>
            <person name="Lan S."/>
            <person name="Tsai W.C."/>
            <person name="Van de Peer Y."/>
            <person name="Liu Z.J."/>
        </authorList>
    </citation>
    <scope>NUCLEOTIDE SEQUENCE [LARGE SCALE GENOMIC DNA]</scope>
    <source>
        <strain evidence="2">Lor288</strain>
    </source>
</reference>
<protein>
    <submittedName>
        <fullName evidence="2">Uncharacterized protein</fullName>
    </submittedName>
</protein>
<name>A0ABR2MQL6_9ASPA</name>
<comment type="caution">
    <text evidence="2">The sequence shown here is derived from an EMBL/GenBank/DDBJ whole genome shotgun (WGS) entry which is preliminary data.</text>
</comment>
<accession>A0ABR2MQL6</accession>
<evidence type="ECO:0000313" key="3">
    <source>
        <dbReference type="Proteomes" id="UP001412067"/>
    </source>
</evidence>
<evidence type="ECO:0000256" key="1">
    <source>
        <dbReference type="SAM" id="MobiDB-lite"/>
    </source>
</evidence>
<feature type="compositionally biased region" description="Basic and acidic residues" evidence="1">
    <location>
        <begin position="13"/>
        <end position="27"/>
    </location>
</feature>
<sequence>MTPQLYKPPVNKEQQEEGQPGKEEYTGKVEANSSINTVCLKNLELRLSISSSSRSRIMEESTGGEAAGSSVIHRILSSRFLNCKHDPKIRANGLEPIWPFADPPIGFIDPWSLAARQQKAVLEHAHNKTAASSSSSPPQALPRYTYIYMRWPPS</sequence>